<dbReference type="InterPro" id="IPR003000">
    <property type="entry name" value="Sirtuin"/>
</dbReference>
<feature type="binding site" evidence="5">
    <location>
        <position position="274"/>
    </location>
    <ligand>
        <name>NAD(+)</name>
        <dbReference type="ChEBI" id="CHEBI:57540"/>
    </ligand>
</feature>
<dbReference type="EC" id="2.3.1.286" evidence="5"/>
<feature type="binding site" evidence="5">
    <location>
        <begin position="256"/>
        <end position="258"/>
    </location>
    <ligand>
        <name>NAD(+)</name>
        <dbReference type="ChEBI" id="CHEBI:57540"/>
    </ligand>
</feature>
<dbReference type="GeneID" id="94694362"/>
<proteinExistence type="inferred from homology"/>
<dbReference type="Proteomes" id="UP000183417">
    <property type="component" value="Unassembled WGS sequence"/>
</dbReference>
<dbReference type="PANTHER" id="PTHR11085">
    <property type="entry name" value="NAD-DEPENDENT PROTEIN DEACYLASE SIRTUIN-5, MITOCHONDRIAL-RELATED"/>
    <property type="match status" value="1"/>
</dbReference>
<dbReference type="InterPro" id="IPR026590">
    <property type="entry name" value="Ssirtuin_cat_dom"/>
</dbReference>
<dbReference type="GO" id="GO:0017136">
    <property type="term" value="F:histone deacetylase activity, NAD-dependent"/>
    <property type="evidence" value="ECO:0007669"/>
    <property type="project" value="TreeGrafter"/>
</dbReference>
<keyword evidence="3 5" id="KW-0862">Zinc</keyword>
<dbReference type="GO" id="GO:0070403">
    <property type="term" value="F:NAD+ binding"/>
    <property type="evidence" value="ECO:0007669"/>
    <property type="project" value="UniProtKB-UniRule"/>
</dbReference>
<feature type="binding site" evidence="5 6">
    <location>
        <position position="139"/>
    </location>
    <ligand>
        <name>Zn(2+)</name>
        <dbReference type="ChEBI" id="CHEBI:29105"/>
    </ligand>
</feature>
<evidence type="ECO:0000256" key="4">
    <source>
        <dbReference type="ARBA" id="ARBA00023027"/>
    </source>
</evidence>
<feature type="binding site" evidence="5">
    <location>
        <begin position="113"/>
        <end position="116"/>
    </location>
    <ligand>
        <name>NAD(+)</name>
        <dbReference type="ChEBI" id="CHEBI:57540"/>
    </ligand>
</feature>
<comment type="similarity">
    <text evidence="5">Belongs to the sirtuin family. Class II subfamily.</text>
</comment>
<dbReference type="RefSeq" id="WP_074924147.1">
    <property type="nucleotide sequence ID" value="NZ_CP141274.1"/>
</dbReference>
<dbReference type="PANTHER" id="PTHR11085:SF10">
    <property type="entry name" value="NAD-DEPENDENT PROTEIN DEACYLASE SIRTUIN-5, MITOCHONDRIAL-RELATED"/>
    <property type="match status" value="1"/>
</dbReference>
<dbReference type="PROSITE" id="PS50305">
    <property type="entry name" value="SIRTUIN"/>
    <property type="match status" value="1"/>
</dbReference>
<dbReference type="AlphaFoldDB" id="A0A1H3UBM9"/>
<name>A0A1H3UBM9_9BURK</name>
<feature type="binding site" evidence="5 6">
    <location>
        <position position="190"/>
    </location>
    <ligand>
        <name>Zn(2+)</name>
        <dbReference type="ChEBI" id="CHEBI:29105"/>
    </ligand>
</feature>
<dbReference type="NCBIfam" id="NF003738">
    <property type="entry name" value="PRK05333.1"/>
    <property type="match status" value="1"/>
</dbReference>
<evidence type="ECO:0000256" key="5">
    <source>
        <dbReference type="HAMAP-Rule" id="MF_01967"/>
    </source>
</evidence>
<evidence type="ECO:0000256" key="2">
    <source>
        <dbReference type="ARBA" id="ARBA00022723"/>
    </source>
</evidence>
<dbReference type="InterPro" id="IPR026587">
    <property type="entry name" value="Sirtuin_class_II"/>
</dbReference>
<evidence type="ECO:0000256" key="1">
    <source>
        <dbReference type="ARBA" id="ARBA00022679"/>
    </source>
</evidence>
<dbReference type="Pfam" id="PF02146">
    <property type="entry name" value="SIR2"/>
    <property type="match status" value="1"/>
</dbReference>
<dbReference type="GO" id="GO:0008270">
    <property type="term" value="F:zinc ion binding"/>
    <property type="evidence" value="ECO:0007669"/>
    <property type="project" value="UniProtKB-UniRule"/>
</dbReference>
<comment type="cofactor">
    <cofactor evidence="5">
        <name>Zn(2+)</name>
        <dbReference type="ChEBI" id="CHEBI:29105"/>
    </cofactor>
    <text evidence="5">Binds 1 zinc ion per subunit.</text>
</comment>
<comment type="subcellular location">
    <subcellularLocation>
        <location evidence="5">Cytoplasm</location>
    </subcellularLocation>
</comment>
<feature type="binding site" evidence="5">
    <location>
        <begin position="230"/>
        <end position="232"/>
    </location>
    <ligand>
        <name>NAD(+)</name>
        <dbReference type="ChEBI" id="CHEBI:57540"/>
    </ligand>
</feature>
<reference evidence="8 9" key="1">
    <citation type="submission" date="2016-10" db="EMBL/GenBank/DDBJ databases">
        <authorList>
            <person name="de Groot N.N."/>
        </authorList>
    </citation>
    <scope>NUCLEOTIDE SEQUENCE [LARGE SCALE GENOMIC DNA]</scope>
    <source>
        <strain evidence="8 9">LMG 24775</strain>
    </source>
</reference>
<feature type="binding site" evidence="5 6">
    <location>
        <position position="193"/>
    </location>
    <ligand>
        <name>Zn(2+)</name>
        <dbReference type="ChEBI" id="CHEBI:29105"/>
    </ligand>
</feature>
<gene>
    <name evidence="5" type="primary">cobB</name>
    <name evidence="8" type="ORF">SAMN05421547_14124</name>
</gene>
<keyword evidence="1 5" id="KW-0808">Transferase</keyword>
<dbReference type="GO" id="GO:0005737">
    <property type="term" value="C:cytoplasm"/>
    <property type="evidence" value="ECO:0007669"/>
    <property type="project" value="UniProtKB-SubCell"/>
</dbReference>
<evidence type="ECO:0000259" key="7">
    <source>
        <dbReference type="PROSITE" id="PS50305"/>
    </source>
</evidence>
<evidence type="ECO:0000256" key="6">
    <source>
        <dbReference type="PROSITE-ProRule" id="PRU00236"/>
    </source>
</evidence>
<evidence type="ECO:0000313" key="8">
    <source>
        <dbReference type="EMBL" id="SDZ59814.1"/>
    </source>
</evidence>
<evidence type="ECO:0000256" key="3">
    <source>
        <dbReference type="ARBA" id="ARBA00022833"/>
    </source>
</evidence>
<organism evidence="8 9">
    <name type="scientific">Delftia lacustris</name>
    <dbReference type="NCBI Taxonomy" id="558537"/>
    <lineage>
        <taxon>Bacteria</taxon>
        <taxon>Pseudomonadati</taxon>
        <taxon>Pseudomonadota</taxon>
        <taxon>Betaproteobacteria</taxon>
        <taxon>Burkholderiales</taxon>
        <taxon>Comamonadaceae</taxon>
        <taxon>Delftia</taxon>
    </lineage>
</organism>
<feature type="active site" description="Proton acceptor" evidence="5 6">
    <location>
        <position position="131"/>
    </location>
</feature>
<dbReference type="Gene3D" id="3.40.50.1220">
    <property type="entry name" value="TPP-binding domain"/>
    <property type="match status" value="1"/>
</dbReference>
<keyword evidence="4 5" id="KW-0520">NAD</keyword>
<dbReference type="InterPro" id="IPR026591">
    <property type="entry name" value="Sirtuin_cat_small_dom_sf"/>
</dbReference>
<feature type="binding site" evidence="5 6">
    <location>
        <position position="142"/>
    </location>
    <ligand>
        <name>Zn(2+)</name>
        <dbReference type="ChEBI" id="CHEBI:29105"/>
    </ligand>
</feature>
<feature type="domain" description="Deacetylase sirtuin-type" evidence="7">
    <location>
        <begin position="10"/>
        <end position="287"/>
    </location>
</feature>
<dbReference type="SUPFAM" id="SSF52467">
    <property type="entry name" value="DHS-like NAD/FAD-binding domain"/>
    <property type="match status" value="1"/>
</dbReference>
<dbReference type="EMBL" id="FNPE01000041">
    <property type="protein sequence ID" value="SDZ59814.1"/>
    <property type="molecule type" value="Genomic_DNA"/>
</dbReference>
<accession>A0A1H3UBM9</accession>
<dbReference type="Gene3D" id="3.30.1600.10">
    <property type="entry name" value="SIR2/SIRT2 'Small Domain"/>
    <property type="match status" value="1"/>
</dbReference>
<keyword evidence="5" id="KW-0963">Cytoplasm</keyword>
<comment type="caution">
    <text evidence="5">Lacks conserved residue(s) required for the propagation of feature annotation.</text>
</comment>
<dbReference type="InterPro" id="IPR029035">
    <property type="entry name" value="DHS-like_NAD/FAD-binding_dom"/>
</dbReference>
<keyword evidence="2 5" id="KW-0479">Metal-binding</keyword>
<sequence length="287" mass="30444">MTAAPSPSLSPPVQDAAQALRALLRPGQRWLVLTGAGCSTGSGIPDYRDAAGQWKRPQPVTLQAFMGSHATRQRYWARSLLGWPVMAQARPGPAHEALALLQQRGWMAGLVTQNVDGLHTAAGSDGVIDLHGRIAAVRCMGCGTGMERAVLQAMLLERNPGWAGLSAQAAPDGDADLEGRDFSRFDVPACPHCGGVLKPDVVFYGEGVPSQRVQAVRAMLQQAGGLLVAGSSLMVYSGLRFVHEAVAQGKPVAAINQGRMRSEDLLALKIEQDCGPLLQQLAQDLEQ</sequence>
<comment type="catalytic activity">
    <reaction evidence="5">
        <text>N(6)-acetyl-L-lysyl-[protein] + NAD(+) + H2O = 2''-O-acetyl-ADP-D-ribose + nicotinamide + L-lysyl-[protein]</text>
        <dbReference type="Rhea" id="RHEA:43636"/>
        <dbReference type="Rhea" id="RHEA-COMP:9752"/>
        <dbReference type="Rhea" id="RHEA-COMP:10731"/>
        <dbReference type="ChEBI" id="CHEBI:15377"/>
        <dbReference type="ChEBI" id="CHEBI:17154"/>
        <dbReference type="ChEBI" id="CHEBI:29969"/>
        <dbReference type="ChEBI" id="CHEBI:57540"/>
        <dbReference type="ChEBI" id="CHEBI:61930"/>
        <dbReference type="ChEBI" id="CHEBI:83767"/>
        <dbReference type="EC" id="2.3.1.286"/>
    </reaction>
</comment>
<dbReference type="HAMAP" id="MF_01967">
    <property type="entry name" value="Sirtuin_ClassII"/>
    <property type="match status" value="1"/>
</dbReference>
<dbReference type="InterPro" id="IPR050134">
    <property type="entry name" value="NAD-dep_sirtuin_deacylases"/>
</dbReference>
<evidence type="ECO:0000313" key="9">
    <source>
        <dbReference type="Proteomes" id="UP000183417"/>
    </source>
</evidence>
<protein>
    <recommendedName>
        <fullName evidence="5">NAD-dependent protein deacetylase</fullName>
        <ecNumber evidence="5">2.3.1.286</ecNumber>
    </recommendedName>
    <alternativeName>
        <fullName evidence="5">Regulatory protein SIR2 homolog</fullName>
    </alternativeName>
</protein>
<comment type="function">
    <text evidence="5">NAD-dependent protein deacetylase which modulates the activities of several enzymes which are inactive in their acetylated form.</text>
</comment>